<proteinExistence type="predicted"/>
<dbReference type="OrthoDB" id="1799321at2"/>
<reference evidence="2" key="1">
    <citation type="submission" date="2018-02" db="EMBL/GenBank/DDBJ databases">
        <authorList>
            <person name="Hausmann B."/>
        </authorList>
    </citation>
    <scope>NUCLEOTIDE SEQUENCE [LARGE SCALE GENOMIC DNA]</scope>
    <source>
        <strain evidence="2">Peat soil MAG SbF1</strain>
    </source>
</reference>
<gene>
    <name evidence="1" type="ORF">SBF1_3330004</name>
</gene>
<sequence>MQVVNREDMKAIKILINEFLATTEVSKEGIPIEFLKYLRKMDKKIEDGVLFNELIDVIEQKSQGK</sequence>
<evidence type="ECO:0000313" key="1">
    <source>
        <dbReference type="EMBL" id="SPF45539.1"/>
    </source>
</evidence>
<accession>A0A2U3L199</accession>
<dbReference type="EMBL" id="OMOF01000261">
    <property type="protein sequence ID" value="SPF45539.1"/>
    <property type="molecule type" value="Genomic_DNA"/>
</dbReference>
<protein>
    <submittedName>
        <fullName evidence="1">Uncharacterized protein</fullName>
    </submittedName>
</protein>
<organism evidence="1 2">
    <name type="scientific">Candidatus Desulfosporosinus infrequens</name>
    <dbReference type="NCBI Taxonomy" id="2043169"/>
    <lineage>
        <taxon>Bacteria</taxon>
        <taxon>Bacillati</taxon>
        <taxon>Bacillota</taxon>
        <taxon>Clostridia</taxon>
        <taxon>Eubacteriales</taxon>
        <taxon>Desulfitobacteriaceae</taxon>
        <taxon>Desulfosporosinus</taxon>
    </lineage>
</organism>
<evidence type="ECO:0000313" key="2">
    <source>
        <dbReference type="Proteomes" id="UP000238916"/>
    </source>
</evidence>
<dbReference type="Proteomes" id="UP000238916">
    <property type="component" value="Unassembled WGS sequence"/>
</dbReference>
<dbReference type="AlphaFoldDB" id="A0A2U3L199"/>
<name>A0A2U3L199_9FIRM</name>